<dbReference type="PANTHER" id="PTHR23076">
    <property type="entry name" value="METALLOPROTEASE M41 FTSH"/>
    <property type="match status" value="1"/>
</dbReference>
<keyword evidence="5" id="KW-0472">Membrane</keyword>
<keyword evidence="5" id="KW-1133">Transmembrane helix</keyword>
<feature type="transmembrane region" description="Helical" evidence="5">
    <location>
        <begin position="37"/>
        <end position="63"/>
    </location>
</feature>
<dbReference type="InterPro" id="IPR003960">
    <property type="entry name" value="ATPase_AAA_CS"/>
</dbReference>
<proteinExistence type="inferred from homology"/>
<evidence type="ECO:0000313" key="8">
    <source>
        <dbReference type="Proteomes" id="UP000238083"/>
    </source>
</evidence>
<comment type="similarity">
    <text evidence="3">Belongs to the AAA ATPase family.</text>
</comment>
<dbReference type="Pfam" id="PF00004">
    <property type="entry name" value="AAA"/>
    <property type="match status" value="2"/>
</dbReference>
<sequence>MAHDQRVAAAPPTARTGRDSADVGRARERNRRRRTRTLLLVVLAAVLLVDVRLATGGSLVPVLPAVDPIYVMVGVFFALMIALLLGQTLVSGRSPHVVYRPEQIDVSLDDVVGLDPVKEDVERSLDLFLAARTFRTRMGGRPRRGLLFEGSPGTGKTHMAKAMAREAGVPFLFVSATSFQSMWYGATARKLRSYFKALRKAARREGGAIGFIEEIDAIAGARGGMSAMSPSATNAVVGCGGLTNLPMTLPTAGPATNAAALQVERLASSEGASGVVNELLVQMQSFDEPTGAERVHGWFVDTANRFLPEQRRLKRPVSEPVEVLLIAATNRADSLDPALLRPGRFDRRMSFGLPDKAGRRQLVDHFLARKAHESALDDPERRDALAGITNGYSPVMIENLLDEALVNAVRRDGDGMSWADVEHARLVTEVGLGQPVGYTDHEARLIATHEAGHAAVAWLVAPQRRLEVLTIVKRANALGLLAHGDAEDVYTRSRTELAGMIRIAFGGQVAEELFFGDVSTGPAGDLQSATSVAAQMVGSAGMAGTLVSFAAVQQGAFADGNLVSRVLGDAEGRRLVEKLLSEQKESVRELLERNRHLVAALRDALLERHELIGHEITDVLEAARREHETPRVVDLRDPAPARRES</sequence>
<dbReference type="InterPro" id="IPR000641">
    <property type="entry name" value="CbxX/CfxQ"/>
</dbReference>
<evidence type="ECO:0000256" key="2">
    <source>
        <dbReference type="ARBA" id="ARBA00022840"/>
    </source>
</evidence>
<dbReference type="GO" id="GO:0016887">
    <property type="term" value="F:ATP hydrolysis activity"/>
    <property type="evidence" value="ECO:0007669"/>
    <property type="project" value="InterPro"/>
</dbReference>
<keyword evidence="7" id="KW-0645">Protease</keyword>
<dbReference type="GO" id="GO:0005886">
    <property type="term" value="C:plasma membrane"/>
    <property type="evidence" value="ECO:0007669"/>
    <property type="project" value="TreeGrafter"/>
</dbReference>
<dbReference type="InterPro" id="IPR003959">
    <property type="entry name" value="ATPase_AAA_core"/>
</dbReference>
<feature type="transmembrane region" description="Helical" evidence="5">
    <location>
        <begin position="69"/>
        <end position="90"/>
    </location>
</feature>
<dbReference type="PRINTS" id="PR00819">
    <property type="entry name" value="CBXCFQXSUPER"/>
</dbReference>
<keyword evidence="1 3" id="KW-0547">Nucleotide-binding</keyword>
<keyword evidence="2 3" id="KW-0067">ATP-binding</keyword>
<keyword evidence="8" id="KW-1185">Reference proteome</keyword>
<feature type="compositionally biased region" description="Basic and acidic residues" evidence="4">
    <location>
        <begin position="16"/>
        <end position="27"/>
    </location>
</feature>
<dbReference type="GO" id="GO:0004222">
    <property type="term" value="F:metalloendopeptidase activity"/>
    <property type="evidence" value="ECO:0007669"/>
    <property type="project" value="InterPro"/>
</dbReference>
<dbReference type="GO" id="GO:0006508">
    <property type="term" value="P:proteolysis"/>
    <property type="evidence" value="ECO:0007669"/>
    <property type="project" value="UniProtKB-KW"/>
</dbReference>
<dbReference type="GO" id="GO:0005524">
    <property type="term" value="F:ATP binding"/>
    <property type="evidence" value="ECO:0007669"/>
    <property type="project" value="UniProtKB-KW"/>
</dbReference>
<evidence type="ECO:0000256" key="4">
    <source>
        <dbReference type="SAM" id="MobiDB-lite"/>
    </source>
</evidence>
<dbReference type="InterPro" id="IPR027417">
    <property type="entry name" value="P-loop_NTPase"/>
</dbReference>
<dbReference type="Gene3D" id="1.20.58.760">
    <property type="entry name" value="Peptidase M41"/>
    <property type="match status" value="1"/>
</dbReference>
<dbReference type="InterPro" id="IPR000642">
    <property type="entry name" value="Peptidase_M41"/>
</dbReference>
<dbReference type="Pfam" id="PF01434">
    <property type="entry name" value="Peptidase_M41"/>
    <property type="match status" value="1"/>
</dbReference>
<feature type="region of interest" description="Disordered" evidence="4">
    <location>
        <begin position="1"/>
        <end position="29"/>
    </location>
</feature>
<evidence type="ECO:0000256" key="1">
    <source>
        <dbReference type="ARBA" id="ARBA00022741"/>
    </source>
</evidence>
<dbReference type="InterPro" id="IPR003593">
    <property type="entry name" value="AAA+_ATPase"/>
</dbReference>
<dbReference type="InterPro" id="IPR037219">
    <property type="entry name" value="Peptidase_M41-like"/>
</dbReference>
<evidence type="ECO:0000256" key="5">
    <source>
        <dbReference type="SAM" id="Phobius"/>
    </source>
</evidence>
<evidence type="ECO:0000259" key="6">
    <source>
        <dbReference type="SMART" id="SM00382"/>
    </source>
</evidence>
<dbReference type="PROSITE" id="PS00674">
    <property type="entry name" value="AAA"/>
    <property type="match status" value="1"/>
</dbReference>
<keyword evidence="5" id="KW-0812">Transmembrane</keyword>
<dbReference type="Gene3D" id="1.10.8.60">
    <property type="match status" value="1"/>
</dbReference>
<dbReference type="SMART" id="SM00382">
    <property type="entry name" value="AAA"/>
    <property type="match status" value="1"/>
</dbReference>
<comment type="caution">
    <text evidence="7">The sequence shown here is derived from an EMBL/GenBank/DDBJ whole genome shotgun (WGS) entry which is preliminary data.</text>
</comment>
<dbReference type="GO" id="GO:0030163">
    <property type="term" value="P:protein catabolic process"/>
    <property type="evidence" value="ECO:0007669"/>
    <property type="project" value="TreeGrafter"/>
</dbReference>
<evidence type="ECO:0000313" key="7">
    <source>
        <dbReference type="EMBL" id="PRY15168.1"/>
    </source>
</evidence>
<accession>A0A2T0R471</accession>
<keyword evidence="7" id="KW-0378">Hydrolase</keyword>
<dbReference type="PANTHER" id="PTHR23076:SF97">
    <property type="entry name" value="ATP-DEPENDENT ZINC METALLOPROTEASE YME1L1"/>
    <property type="match status" value="1"/>
</dbReference>
<reference evidence="7 8" key="1">
    <citation type="submission" date="2018-03" db="EMBL/GenBank/DDBJ databases">
        <title>Genomic Encyclopedia of Archaeal and Bacterial Type Strains, Phase II (KMG-II): from individual species to whole genera.</title>
        <authorList>
            <person name="Goeker M."/>
        </authorList>
    </citation>
    <scope>NUCLEOTIDE SEQUENCE [LARGE SCALE GENOMIC DNA]</scope>
    <source>
        <strain evidence="7 8">DSM 19711</strain>
    </source>
</reference>
<feature type="transmembrane region" description="Helical" evidence="5">
    <location>
        <begin position="167"/>
        <end position="186"/>
    </location>
</feature>
<dbReference type="AlphaFoldDB" id="A0A2T0R471"/>
<dbReference type="Proteomes" id="UP000238083">
    <property type="component" value="Unassembled WGS sequence"/>
</dbReference>
<dbReference type="Gene3D" id="3.40.50.300">
    <property type="entry name" value="P-loop containing nucleotide triphosphate hydrolases"/>
    <property type="match status" value="1"/>
</dbReference>
<dbReference type="SUPFAM" id="SSF52540">
    <property type="entry name" value="P-loop containing nucleoside triphosphate hydrolases"/>
    <property type="match status" value="1"/>
</dbReference>
<organism evidence="7 8">
    <name type="scientific">Kineococcus rhizosphaerae</name>
    <dbReference type="NCBI Taxonomy" id="559628"/>
    <lineage>
        <taxon>Bacteria</taxon>
        <taxon>Bacillati</taxon>
        <taxon>Actinomycetota</taxon>
        <taxon>Actinomycetes</taxon>
        <taxon>Kineosporiales</taxon>
        <taxon>Kineosporiaceae</taxon>
        <taxon>Kineococcus</taxon>
    </lineage>
</organism>
<dbReference type="SUPFAM" id="SSF140990">
    <property type="entry name" value="FtsH protease domain-like"/>
    <property type="match status" value="1"/>
</dbReference>
<dbReference type="EMBL" id="PVZF01000005">
    <property type="protein sequence ID" value="PRY15168.1"/>
    <property type="molecule type" value="Genomic_DNA"/>
</dbReference>
<gene>
    <name evidence="7" type="ORF">CLV37_10594</name>
</gene>
<dbReference type="GO" id="GO:0004176">
    <property type="term" value="F:ATP-dependent peptidase activity"/>
    <property type="evidence" value="ECO:0007669"/>
    <property type="project" value="InterPro"/>
</dbReference>
<dbReference type="RefSeq" id="WP_106210356.1">
    <property type="nucleotide sequence ID" value="NZ_PVZF01000005.1"/>
</dbReference>
<evidence type="ECO:0000256" key="3">
    <source>
        <dbReference type="RuleBase" id="RU003651"/>
    </source>
</evidence>
<protein>
    <submittedName>
        <fullName evidence="7">ATP-dependent Zn protease</fullName>
    </submittedName>
</protein>
<dbReference type="OrthoDB" id="9809379at2"/>
<feature type="domain" description="AAA+ ATPase" evidence="6">
    <location>
        <begin position="142"/>
        <end position="355"/>
    </location>
</feature>
<name>A0A2T0R471_9ACTN</name>